<protein>
    <submittedName>
        <fullName evidence="1">Uncharacterized protein</fullName>
    </submittedName>
</protein>
<proteinExistence type="predicted"/>
<comment type="caution">
    <text evidence="1">The sequence shown here is derived from an EMBL/GenBank/DDBJ whole genome shotgun (WGS) entry which is preliminary data.</text>
</comment>
<reference evidence="1" key="1">
    <citation type="journal article" date="2022" name="Int. J. Mol. Sci.">
        <title>Draft Genome of Tanacetum Coccineum: Genomic Comparison of Closely Related Tanacetum-Family Plants.</title>
        <authorList>
            <person name="Yamashiro T."/>
            <person name="Shiraishi A."/>
            <person name="Nakayama K."/>
            <person name="Satake H."/>
        </authorList>
    </citation>
    <scope>NUCLEOTIDE SEQUENCE</scope>
</reference>
<evidence type="ECO:0000313" key="2">
    <source>
        <dbReference type="Proteomes" id="UP001151760"/>
    </source>
</evidence>
<name>A0ABQ5C6C8_9ASTR</name>
<keyword evidence="2" id="KW-1185">Reference proteome</keyword>
<gene>
    <name evidence="1" type="ORF">Tco_0890556</name>
</gene>
<dbReference type="EMBL" id="BQNB010013819">
    <property type="protein sequence ID" value="GJT20619.1"/>
    <property type="molecule type" value="Genomic_DNA"/>
</dbReference>
<dbReference type="Proteomes" id="UP001151760">
    <property type="component" value="Unassembled WGS sequence"/>
</dbReference>
<organism evidence="1 2">
    <name type="scientific">Tanacetum coccineum</name>
    <dbReference type="NCBI Taxonomy" id="301880"/>
    <lineage>
        <taxon>Eukaryota</taxon>
        <taxon>Viridiplantae</taxon>
        <taxon>Streptophyta</taxon>
        <taxon>Embryophyta</taxon>
        <taxon>Tracheophyta</taxon>
        <taxon>Spermatophyta</taxon>
        <taxon>Magnoliopsida</taxon>
        <taxon>eudicotyledons</taxon>
        <taxon>Gunneridae</taxon>
        <taxon>Pentapetalae</taxon>
        <taxon>asterids</taxon>
        <taxon>campanulids</taxon>
        <taxon>Asterales</taxon>
        <taxon>Asteraceae</taxon>
        <taxon>Asteroideae</taxon>
        <taxon>Anthemideae</taxon>
        <taxon>Anthemidinae</taxon>
        <taxon>Tanacetum</taxon>
    </lineage>
</organism>
<evidence type="ECO:0000313" key="1">
    <source>
        <dbReference type="EMBL" id="GJT20619.1"/>
    </source>
</evidence>
<sequence>MCKLRMVETAFESILYHRIEEESPMWDTSRVHTVTVSGYSAIVLWIGSGIESIVEYVGRGTLGDMLEISASVTLGRRISHSLVISDAVLEEMLKALLRSRDWNWMSSR</sequence>
<accession>A0ABQ5C6C8</accession>
<reference evidence="1" key="2">
    <citation type="submission" date="2022-01" db="EMBL/GenBank/DDBJ databases">
        <authorList>
            <person name="Yamashiro T."/>
            <person name="Shiraishi A."/>
            <person name="Satake H."/>
            <person name="Nakayama K."/>
        </authorList>
    </citation>
    <scope>NUCLEOTIDE SEQUENCE</scope>
</reference>